<keyword evidence="6" id="KW-1133">Transmembrane helix</keyword>
<keyword evidence="6" id="KW-0812">Transmembrane</keyword>
<dbReference type="Gene3D" id="3.90.226.10">
    <property type="entry name" value="2-enoyl-CoA Hydratase, Chain A, domain 1"/>
    <property type="match status" value="1"/>
</dbReference>
<keyword evidence="6" id="KW-0472">Membrane</keyword>
<dbReference type="GO" id="GO:0007165">
    <property type="term" value="P:signal transduction"/>
    <property type="evidence" value="ECO:0007669"/>
    <property type="project" value="TreeGrafter"/>
</dbReference>
<dbReference type="Proteomes" id="UP000231252">
    <property type="component" value="Unassembled WGS sequence"/>
</dbReference>
<evidence type="ECO:0000256" key="4">
    <source>
        <dbReference type="ARBA" id="ARBA00022825"/>
    </source>
</evidence>
<dbReference type="GO" id="GO:0004175">
    <property type="term" value="F:endopeptidase activity"/>
    <property type="evidence" value="ECO:0007669"/>
    <property type="project" value="TreeGrafter"/>
</dbReference>
<dbReference type="EMBL" id="PEYU01000002">
    <property type="protein sequence ID" value="PIS22771.1"/>
    <property type="molecule type" value="Genomic_DNA"/>
</dbReference>
<reference evidence="9" key="1">
    <citation type="submission" date="2017-09" db="EMBL/GenBank/DDBJ databases">
        <title>Depth-based differentiation of microbial function through sediment-hosted aquifers and enrichment of novel symbionts in the deep terrestrial subsurface.</title>
        <authorList>
            <person name="Probst A.J."/>
            <person name="Ladd B."/>
            <person name="Jarett J.K."/>
            <person name="Geller-Mcgrath D.E."/>
            <person name="Sieber C.M.K."/>
            <person name="Emerson J.B."/>
            <person name="Anantharaman K."/>
            <person name="Thomas B.C."/>
            <person name="Malmstrom R."/>
            <person name="Stieglmeier M."/>
            <person name="Klingl A."/>
            <person name="Woyke T."/>
            <person name="Ryan C.M."/>
            <person name="Banfield J.F."/>
        </authorList>
    </citation>
    <scope>NUCLEOTIDE SEQUENCE [LARGE SCALE GENOMIC DNA]</scope>
</reference>
<dbReference type="CDD" id="cd06782">
    <property type="entry name" value="cpPDZ_CPP-like"/>
    <property type="match status" value="1"/>
</dbReference>
<sequence>MERLRCRLPWRTPRNDDMTSAFKKFQIILFTLLLAGSTFFGGLYLGKRGYEVDIRKNPPQVEFVNKSPTSQTIDFALFWEAWDQVSKDYLNRPVDPKKMMYGAVRGMVESLGDPYTSFLDPEVNKVVNNSLNGAYEGVGMELGIKDGLLMVVSPLDGSPAKKAGVLAGDRIFEIEGKSTAGITVTEAVSKIRGQAGTVSTLKIQRGNVDPFVLTVKREKITVASVTWQDKGEGTAYIRVSRFGADTNGDWDNAVKEVNVKMRELNAIVLDLRGNPGGYLQSAVHIASDFYTGKPVLYEQTALGEQLPFNAQGSADFARIPVIILIDEGSASASEILASALKENIGAVLVGAQSFGKGTIQDAKEFKDGSGLHITIAKWLTSAKKWVGDKDENGKVGLKPDIAVEITKDDINASRDPQLNKALEIAGKY</sequence>
<accession>A0A2H0XD37</accession>
<gene>
    <name evidence="8" type="ORF">COT50_00125</name>
</gene>
<keyword evidence="4 5" id="KW-0720">Serine protease</keyword>
<dbReference type="SMART" id="SM00228">
    <property type="entry name" value="PDZ"/>
    <property type="match status" value="1"/>
</dbReference>
<dbReference type="Gene3D" id="3.30.750.44">
    <property type="match status" value="1"/>
</dbReference>
<dbReference type="GO" id="GO:0030288">
    <property type="term" value="C:outer membrane-bounded periplasmic space"/>
    <property type="evidence" value="ECO:0007669"/>
    <property type="project" value="TreeGrafter"/>
</dbReference>
<name>A0A2H0XD37_UNCKA</name>
<dbReference type="PANTHER" id="PTHR32060">
    <property type="entry name" value="TAIL-SPECIFIC PROTEASE"/>
    <property type="match status" value="1"/>
</dbReference>
<dbReference type="InterPro" id="IPR029045">
    <property type="entry name" value="ClpP/crotonase-like_dom_sf"/>
</dbReference>
<dbReference type="FunFam" id="2.30.42.10:FF:000063">
    <property type="entry name" value="Peptidase, S41 family"/>
    <property type="match status" value="1"/>
</dbReference>
<evidence type="ECO:0000256" key="1">
    <source>
        <dbReference type="ARBA" id="ARBA00009179"/>
    </source>
</evidence>
<evidence type="ECO:0000313" key="8">
    <source>
        <dbReference type="EMBL" id="PIS22771.1"/>
    </source>
</evidence>
<dbReference type="GO" id="GO:0006508">
    <property type="term" value="P:proteolysis"/>
    <property type="evidence" value="ECO:0007669"/>
    <property type="project" value="UniProtKB-KW"/>
</dbReference>
<dbReference type="InterPro" id="IPR055210">
    <property type="entry name" value="CtpA/B_N"/>
</dbReference>
<protein>
    <recommendedName>
        <fullName evidence="7">PDZ domain-containing protein</fullName>
    </recommendedName>
</protein>
<dbReference type="PROSITE" id="PS50106">
    <property type="entry name" value="PDZ"/>
    <property type="match status" value="1"/>
</dbReference>
<keyword evidence="3 5" id="KW-0378">Hydrolase</keyword>
<proteinExistence type="inferred from homology"/>
<dbReference type="InterPro" id="IPR001478">
    <property type="entry name" value="PDZ"/>
</dbReference>
<evidence type="ECO:0000259" key="7">
    <source>
        <dbReference type="PROSITE" id="PS50106"/>
    </source>
</evidence>
<evidence type="ECO:0000256" key="2">
    <source>
        <dbReference type="ARBA" id="ARBA00022670"/>
    </source>
</evidence>
<dbReference type="InterPro" id="IPR041489">
    <property type="entry name" value="PDZ_6"/>
</dbReference>
<dbReference type="PANTHER" id="PTHR32060:SF30">
    <property type="entry name" value="CARBOXY-TERMINAL PROCESSING PROTEASE CTPA"/>
    <property type="match status" value="1"/>
</dbReference>
<organism evidence="8 9">
    <name type="scientific">candidate division WWE3 bacterium CG08_land_8_20_14_0_20_41_10</name>
    <dbReference type="NCBI Taxonomy" id="1975085"/>
    <lineage>
        <taxon>Bacteria</taxon>
        <taxon>Katanobacteria</taxon>
    </lineage>
</organism>
<dbReference type="SUPFAM" id="SSF52096">
    <property type="entry name" value="ClpP/crotonase"/>
    <property type="match status" value="1"/>
</dbReference>
<dbReference type="SUPFAM" id="SSF50156">
    <property type="entry name" value="PDZ domain-like"/>
    <property type="match status" value="1"/>
</dbReference>
<dbReference type="Pfam" id="PF17820">
    <property type="entry name" value="PDZ_6"/>
    <property type="match status" value="1"/>
</dbReference>
<evidence type="ECO:0000313" key="9">
    <source>
        <dbReference type="Proteomes" id="UP000231252"/>
    </source>
</evidence>
<feature type="transmembrane region" description="Helical" evidence="6">
    <location>
        <begin position="25"/>
        <end position="46"/>
    </location>
</feature>
<dbReference type="InterPro" id="IPR036034">
    <property type="entry name" value="PDZ_sf"/>
</dbReference>
<dbReference type="GO" id="GO:0008236">
    <property type="term" value="F:serine-type peptidase activity"/>
    <property type="evidence" value="ECO:0007669"/>
    <property type="project" value="UniProtKB-KW"/>
</dbReference>
<dbReference type="SMART" id="SM00245">
    <property type="entry name" value="TSPc"/>
    <property type="match status" value="1"/>
</dbReference>
<dbReference type="NCBIfam" id="TIGR00225">
    <property type="entry name" value="prc"/>
    <property type="match status" value="1"/>
</dbReference>
<evidence type="ECO:0000256" key="3">
    <source>
        <dbReference type="ARBA" id="ARBA00022801"/>
    </source>
</evidence>
<evidence type="ECO:0000256" key="6">
    <source>
        <dbReference type="SAM" id="Phobius"/>
    </source>
</evidence>
<keyword evidence="2 5" id="KW-0645">Protease</keyword>
<dbReference type="InterPro" id="IPR005151">
    <property type="entry name" value="Tail-specific_protease"/>
</dbReference>
<dbReference type="Pfam" id="PF22694">
    <property type="entry name" value="CtpB_N-like"/>
    <property type="match status" value="1"/>
</dbReference>
<dbReference type="Gene3D" id="2.30.42.10">
    <property type="match status" value="1"/>
</dbReference>
<comment type="similarity">
    <text evidence="1 5">Belongs to the peptidase S41A family.</text>
</comment>
<evidence type="ECO:0000256" key="5">
    <source>
        <dbReference type="RuleBase" id="RU004404"/>
    </source>
</evidence>
<dbReference type="Pfam" id="PF03572">
    <property type="entry name" value="Peptidase_S41"/>
    <property type="match status" value="1"/>
</dbReference>
<feature type="domain" description="PDZ" evidence="7">
    <location>
        <begin position="124"/>
        <end position="206"/>
    </location>
</feature>
<dbReference type="InterPro" id="IPR004447">
    <property type="entry name" value="Peptidase_S41A"/>
</dbReference>
<dbReference type="CDD" id="cd07560">
    <property type="entry name" value="Peptidase_S41_CPP"/>
    <property type="match status" value="1"/>
</dbReference>
<comment type="caution">
    <text evidence="8">The sequence shown here is derived from an EMBL/GenBank/DDBJ whole genome shotgun (WGS) entry which is preliminary data.</text>
</comment>
<dbReference type="AlphaFoldDB" id="A0A2H0XD37"/>